<dbReference type="EMBL" id="GIBP01003453">
    <property type="protein sequence ID" value="NDV32422.1"/>
    <property type="molecule type" value="Transcribed_RNA"/>
</dbReference>
<dbReference type="AlphaFoldDB" id="A0A6B2L5Z8"/>
<dbReference type="Gene3D" id="1.25.40.10">
    <property type="entry name" value="Tetratricopeptide repeat domain"/>
    <property type="match status" value="1"/>
</dbReference>
<dbReference type="PANTHER" id="PTHR47928:SF207">
    <property type="entry name" value="PENTATRICOPEPTIDE REPEAT-CONTAINING PROTEIN"/>
    <property type="match status" value="1"/>
</dbReference>
<dbReference type="InterPro" id="IPR011990">
    <property type="entry name" value="TPR-like_helical_dom_sf"/>
</dbReference>
<name>A0A6B2L5Z8_9EUKA</name>
<protein>
    <recommendedName>
        <fullName evidence="2">DYW domain-containing protein</fullName>
    </recommendedName>
</protein>
<dbReference type="InterPro" id="IPR032867">
    <property type="entry name" value="DYW_dom"/>
</dbReference>
<evidence type="ECO:0000313" key="3">
    <source>
        <dbReference type="EMBL" id="NDV32422.1"/>
    </source>
</evidence>
<keyword evidence="1" id="KW-0175">Coiled coil</keyword>
<dbReference type="PANTHER" id="PTHR47928">
    <property type="entry name" value="REPEAT-CONTAINING PROTEIN, PUTATIVE-RELATED"/>
    <property type="match status" value="1"/>
</dbReference>
<dbReference type="SUPFAM" id="SSF48452">
    <property type="entry name" value="TPR-like"/>
    <property type="match status" value="1"/>
</dbReference>
<feature type="domain" description="DYW" evidence="2">
    <location>
        <begin position="307"/>
        <end position="374"/>
    </location>
</feature>
<sequence>MHSSPDFPAISIYVFLFNYCGERGFYELGRRIQQELLPLSPTAMESPLVQCSLLGFYGWNGEISTAESFLEQLRKQNALKPYMINSMMHTYIFSGMGAKVLELWNKSNLYWTEKTTFLILKAYTIQRETQKMLDLVEEMRKRKIPFLDKHKGVVALALASEGRFLEAETKFGQLVDPNDWYRLLLVAYHHGDIERGCRYFNTILQKDPKFFFAYVVMYSFWNKVNASEKGQAVIDSMLASDVPVQFGVTTVEYDGKARRFRAERLNEIEELEEECRELDERLQKAGWDLEDLEGFSRKMAKAKNLHYLSYSMDKLAVVFLLKHSAPGTKLRLSKARLISLESHHLFGAVSKLTGREILVNDRTKLHHFVNGTCTYCLDSLYFKGQPIHN</sequence>
<reference evidence="3" key="1">
    <citation type="journal article" date="2020" name="J. Eukaryot. Microbiol.">
        <title>De novo Sequencing, Assembly and Annotation of the Transcriptome for the Free-Living Testate Amoeba Arcella intermedia.</title>
        <authorList>
            <person name="Ribeiro G.M."/>
            <person name="Porfirio-Sousa A.L."/>
            <person name="Maurer-Alcala X.X."/>
            <person name="Katz L.A."/>
            <person name="Lahr D.J.G."/>
        </authorList>
    </citation>
    <scope>NUCLEOTIDE SEQUENCE</scope>
</reference>
<dbReference type="InterPro" id="IPR050421">
    <property type="entry name" value="PPR"/>
</dbReference>
<evidence type="ECO:0000259" key="2">
    <source>
        <dbReference type="Pfam" id="PF14432"/>
    </source>
</evidence>
<organism evidence="3">
    <name type="scientific">Arcella intermedia</name>
    <dbReference type="NCBI Taxonomy" id="1963864"/>
    <lineage>
        <taxon>Eukaryota</taxon>
        <taxon>Amoebozoa</taxon>
        <taxon>Tubulinea</taxon>
        <taxon>Elardia</taxon>
        <taxon>Arcellinida</taxon>
        <taxon>Sphaerothecina</taxon>
        <taxon>Arcellidae</taxon>
        <taxon>Arcella</taxon>
    </lineage>
</organism>
<evidence type="ECO:0000256" key="1">
    <source>
        <dbReference type="SAM" id="Coils"/>
    </source>
</evidence>
<feature type="coiled-coil region" evidence="1">
    <location>
        <begin position="261"/>
        <end position="288"/>
    </location>
</feature>
<accession>A0A6B2L5Z8</accession>
<proteinExistence type="predicted"/>
<dbReference type="Pfam" id="PF14432">
    <property type="entry name" value="DYW_deaminase"/>
    <property type="match status" value="1"/>
</dbReference>
<dbReference type="GO" id="GO:0008270">
    <property type="term" value="F:zinc ion binding"/>
    <property type="evidence" value="ECO:0007669"/>
    <property type="project" value="InterPro"/>
</dbReference>